<evidence type="ECO:0000313" key="2">
    <source>
        <dbReference type="EMBL" id="MVT11286.1"/>
    </source>
</evidence>
<protein>
    <submittedName>
        <fullName evidence="2">Lysophospholipase</fullName>
    </submittedName>
</protein>
<dbReference type="EMBL" id="WRXN01000012">
    <property type="protein sequence ID" value="MVT11286.1"/>
    <property type="molecule type" value="Genomic_DNA"/>
</dbReference>
<feature type="domain" description="SGNH hydrolase-type esterase" evidence="1">
    <location>
        <begin position="55"/>
        <end position="243"/>
    </location>
</feature>
<name>A0A7K1UAF3_9BACT</name>
<dbReference type="SUPFAM" id="SSF52266">
    <property type="entry name" value="SGNH hydrolase"/>
    <property type="match status" value="1"/>
</dbReference>
<sequence>MEQKPISNRRNFIRNVSLGSLAALSLPEVVAAATVNETRVKKITLKKDAVVLFQGDSITDAGRKKDKSDANDSGALGNGYAYLTAAALLKQFPDRNLKIYNKGISGNKVYQLAERWDAECLDIKPDVLSILIGVNDFWHTLTGNYKGTIKTYRDDFTALLDRTKQKLPELQLIIGEPFAVKGIKAVDDKWYPAFNDYRAAAHEIATKYDAAFIPYQTVFDKAQQSAPGVYWTGDGVHPSLAGASLMSSAWLETIKK</sequence>
<dbReference type="RefSeq" id="WP_157308711.1">
    <property type="nucleotide sequence ID" value="NZ_WRXN01000012.1"/>
</dbReference>
<dbReference type="CDD" id="cd01834">
    <property type="entry name" value="SGNH_hydrolase_like_2"/>
    <property type="match status" value="1"/>
</dbReference>
<dbReference type="PANTHER" id="PTHR30383">
    <property type="entry name" value="THIOESTERASE 1/PROTEASE 1/LYSOPHOSPHOLIPASE L1"/>
    <property type="match status" value="1"/>
</dbReference>
<reference evidence="2 3" key="1">
    <citation type="submission" date="2019-12" db="EMBL/GenBank/DDBJ databases">
        <title>Chitinophaga sp. strain ysch24 (GDMCC 1.1355), whole genome shotgun sequence.</title>
        <authorList>
            <person name="Zhang X."/>
        </authorList>
    </citation>
    <scope>NUCLEOTIDE SEQUENCE [LARGE SCALE GENOMIC DNA]</scope>
    <source>
        <strain evidence="3">ysch24</strain>
    </source>
</reference>
<dbReference type="Proteomes" id="UP000461730">
    <property type="component" value="Unassembled WGS sequence"/>
</dbReference>
<dbReference type="PANTHER" id="PTHR30383:SF5">
    <property type="entry name" value="SGNH HYDROLASE-TYPE ESTERASE DOMAIN-CONTAINING PROTEIN"/>
    <property type="match status" value="1"/>
</dbReference>
<gene>
    <name evidence="2" type="ORF">GO493_23660</name>
</gene>
<evidence type="ECO:0000313" key="3">
    <source>
        <dbReference type="Proteomes" id="UP000461730"/>
    </source>
</evidence>
<comment type="caution">
    <text evidence="2">The sequence shown here is derived from an EMBL/GenBank/DDBJ whole genome shotgun (WGS) entry which is preliminary data.</text>
</comment>
<dbReference type="AlphaFoldDB" id="A0A7K1UAF3"/>
<dbReference type="InterPro" id="IPR036514">
    <property type="entry name" value="SGNH_hydro_sf"/>
</dbReference>
<dbReference type="InterPro" id="IPR013830">
    <property type="entry name" value="SGNH_hydro"/>
</dbReference>
<dbReference type="PROSITE" id="PS51318">
    <property type="entry name" value="TAT"/>
    <property type="match status" value="1"/>
</dbReference>
<keyword evidence="3" id="KW-1185">Reference proteome</keyword>
<proteinExistence type="predicted"/>
<evidence type="ECO:0000259" key="1">
    <source>
        <dbReference type="Pfam" id="PF13472"/>
    </source>
</evidence>
<dbReference type="InterPro" id="IPR051532">
    <property type="entry name" value="Ester_Hydrolysis_Enzymes"/>
</dbReference>
<dbReference type="InterPro" id="IPR006311">
    <property type="entry name" value="TAT_signal"/>
</dbReference>
<dbReference type="GO" id="GO:0004622">
    <property type="term" value="F:phosphatidylcholine lysophospholipase activity"/>
    <property type="evidence" value="ECO:0007669"/>
    <property type="project" value="TreeGrafter"/>
</dbReference>
<organism evidence="2 3">
    <name type="scientific">Chitinophaga tropicalis</name>
    <dbReference type="NCBI Taxonomy" id="2683588"/>
    <lineage>
        <taxon>Bacteria</taxon>
        <taxon>Pseudomonadati</taxon>
        <taxon>Bacteroidota</taxon>
        <taxon>Chitinophagia</taxon>
        <taxon>Chitinophagales</taxon>
        <taxon>Chitinophagaceae</taxon>
        <taxon>Chitinophaga</taxon>
    </lineage>
</organism>
<dbReference type="Gene3D" id="3.40.50.1110">
    <property type="entry name" value="SGNH hydrolase"/>
    <property type="match status" value="1"/>
</dbReference>
<dbReference type="Pfam" id="PF13472">
    <property type="entry name" value="Lipase_GDSL_2"/>
    <property type="match status" value="1"/>
</dbReference>
<accession>A0A7K1UAF3</accession>